<reference evidence="2" key="1">
    <citation type="journal article" date="2013" name="Stand. Genomic Sci.">
        <title>Genome sequence of the Litoreibacter arenae type strain (DSM 19593(T)), a member of the Roseobacter clade isolated from sea sand.</title>
        <authorList>
            <person name="Riedel T."/>
            <person name="Fiebig A."/>
            <person name="Petersen J."/>
            <person name="Gronow S."/>
            <person name="Kyrpides N.C."/>
            <person name="Goker M."/>
            <person name="Klenk H.P."/>
        </authorList>
    </citation>
    <scope>NUCLEOTIDE SEQUENCE [LARGE SCALE GENOMIC DNA]</scope>
    <source>
        <strain evidence="2">DSM 19593</strain>
    </source>
</reference>
<evidence type="ECO:0000313" key="1">
    <source>
        <dbReference type="EMBL" id="EPX79036.1"/>
    </source>
</evidence>
<dbReference type="AlphaFoldDB" id="S9QC98"/>
<sequence length="75" mass="8485">MQRAGNSTGFFRVGLHELWIELNSCVSPQRSGRHCAIYLARGQRLEPSGWRLKATYPTSISDIVRTLFCYPAKNA</sequence>
<evidence type="ECO:0000313" key="2">
    <source>
        <dbReference type="Proteomes" id="UP000015351"/>
    </source>
</evidence>
<gene>
    <name evidence="1" type="ORF">thalar_01853</name>
</gene>
<organism evidence="1 2">
    <name type="scientific">Litoreibacter arenae DSM 19593</name>
    <dbReference type="NCBI Taxonomy" id="1123360"/>
    <lineage>
        <taxon>Bacteria</taxon>
        <taxon>Pseudomonadati</taxon>
        <taxon>Pseudomonadota</taxon>
        <taxon>Alphaproteobacteria</taxon>
        <taxon>Rhodobacterales</taxon>
        <taxon>Roseobacteraceae</taxon>
        <taxon>Litoreibacter</taxon>
    </lineage>
</organism>
<dbReference type="EMBL" id="AONI01000010">
    <property type="protein sequence ID" value="EPX79036.1"/>
    <property type="molecule type" value="Genomic_DNA"/>
</dbReference>
<name>S9QC98_9RHOB</name>
<protein>
    <submittedName>
        <fullName evidence="1">Uncharacterized protein</fullName>
    </submittedName>
</protein>
<proteinExistence type="predicted"/>
<comment type="caution">
    <text evidence="1">The sequence shown here is derived from an EMBL/GenBank/DDBJ whole genome shotgun (WGS) entry which is preliminary data.</text>
</comment>
<keyword evidence="2" id="KW-1185">Reference proteome</keyword>
<accession>S9QC98</accession>
<dbReference type="Proteomes" id="UP000015351">
    <property type="component" value="Unassembled WGS sequence"/>
</dbReference>
<dbReference type="HOGENOM" id="CLU_2666743_0_0_5"/>